<name>A0A1T4TWB5_9BACT</name>
<dbReference type="EMBL" id="FUWZ01000006">
    <property type="protein sequence ID" value="SKA44519.1"/>
    <property type="molecule type" value="Genomic_DNA"/>
</dbReference>
<evidence type="ECO:0000313" key="1">
    <source>
        <dbReference type="EMBL" id="SKA44519.1"/>
    </source>
</evidence>
<dbReference type="OrthoDB" id="772552at2"/>
<keyword evidence="2" id="KW-1185">Reference proteome</keyword>
<accession>A0A1T4TWB5</accession>
<protein>
    <submittedName>
        <fullName evidence="1">Uncharacterized protein</fullName>
    </submittedName>
</protein>
<reference evidence="2" key="1">
    <citation type="submission" date="2017-02" db="EMBL/GenBank/DDBJ databases">
        <authorList>
            <person name="Varghese N."/>
            <person name="Submissions S."/>
        </authorList>
    </citation>
    <scope>NUCLEOTIDE SEQUENCE [LARGE SCALE GENOMIC DNA]</scope>
    <source>
        <strain evidence="2">DSM 22224</strain>
    </source>
</reference>
<gene>
    <name evidence="1" type="ORF">SAMN04488128_106423</name>
</gene>
<sequence length="78" mass="8788">MRLVIKNAETVCITPASQPSRLNIDIAGIEPEDFLLQINIDQVISYYGITELLDTIGEQEIRVHLLHSEGHHPIDVKI</sequence>
<evidence type="ECO:0000313" key="2">
    <source>
        <dbReference type="Proteomes" id="UP000190367"/>
    </source>
</evidence>
<dbReference type="Proteomes" id="UP000190367">
    <property type="component" value="Unassembled WGS sequence"/>
</dbReference>
<proteinExistence type="predicted"/>
<dbReference type="STRING" id="634771.SAMN04488128_106423"/>
<organism evidence="1 2">
    <name type="scientific">Chitinophaga eiseniae</name>
    <dbReference type="NCBI Taxonomy" id="634771"/>
    <lineage>
        <taxon>Bacteria</taxon>
        <taxon>Pseudomonadati</taxon>
        <taxon>Bacteroidota</taxon>
        <taxon>Chitinophagia</taxon>
        <taxon>Chitinophagales</taxon>
        <taxon>Chitinophagaceae</taxon>
        <taxon>Chitinophaga</taxon>
    </lineage>
</organism>
<dbReference type="AlphaFoldDB" id="A0A1T4TWB5"/>